<comment type="caution">
    <text evidence="7">The sequence shown here is derived from an EMBL/GenBank/DDBJ whole genome shotgun (WGS) entry which is preliminary data.</text>
</comment>
<dbReference type="PROSITE" id="PS50885">
    <property type="entry name" value="HAMP"/>
    <property type="match status" value="1"/>
</dbReference>
<dbReference type="Pfam" id="PF07730">
    <property type="entry name" value="HisKA_3"/>
    <property type="match status" value="1"/>
</dbReference>
<dbReference type="Gene3D" id="1.20.5.1930">
    <property type="match status" value="1"/>
</dbReference>
<dbReference type="InterPro" id="IPR003594">
    <property type="entry name" value="HATPase_dom"/>
</dbReference>
<sequence length="450" mass="46993">MSLPAHLALRLLVVTLLCLAGAIAWTLWDVRTGLRSEAMISAERIAAQLARQPGLGSVGPAALPFGEPQAEPAVLMLLPGICAEIRLGAEVPRRLCGDWDGLGAAPAWFAGILRAGADAQPVLREIVYRGRRLGAVTAWPDSVAAAGRAWRQAWFASGLALSLAGTTGLLGWLAAAGLVAPAGRIVQAFEGFGTQAHHAPLPRFEATEFDRIAAAFNALAGRLAHAERARAELMQRLVLVQEEERQSLARDLHDAFGQCLAAVGALAAAIEAGAPEDRADLRADAGGIESIAASMRESLRNALNQLELPDLAEVGLSGAIQGLVSDWQARLRTGPSLHLDVTGDLTDLPVDASASLYRIAQELLTNALRHGRPSRVFLQVRRGETDGRPVTLTVDDDGGGDAARAAGASGRGLPGIRARLAALGGQLSLTGNGSGIRACVTLPAHGRAER</sequence>
<reference evidence="7" key="1">
    <citation type="journal article" date="2021" name="PeerJ">
        <title>Extensive microbial diversity within the chicken gut microbiome revealed by metagenomics and culture.</title>
        <authorList>
            <person name="Gilroy R."/>
            <person name="Ravi A."/>
            <person name="Getino M."/>
            <person name="Pursley I."/>
            <person name="Horton D.L."/>
            <person name="Alikhan N.F."/>
            <person name="Baker D."/>
            <person name="Gharbi K."/>
            <person name="Hall N."/>
            <person name="Watson M."/>
            <person name="Adriaenssens E.M."/>
            <person name="Foster-Nyarko E."/>
            <person name="Jarju S."/>
            <person name="Secka A."/>
            <person name="Antonio M."/>
            <person name="Oren A."/>
            <person name="Chaudhuri R.R."/>
            <person name="La Ragione R."/>
            <person name="Hildebrand F."/>
            <person name="Pallen M.J."/>
        </authorList>
    </citation>
    <scope>NUCLEOTIDE SEQUENCE</scope>
    <source>
        <strain evidence="7">316</strain>
    </source>
</reference>
<evidence type="ECO:0000313" key="7">
    <source>
        <dbReference type="EMBL" id="HJE23984.1"/>
    </source>
</evidence>
<evidence type="ECO:0000259" key="6">
    <source>
        <dbReference type="PROSITE" id="PS50885"/>
    </source>
</evidence>
<dbReference type="Pfam" id="PF02518">
    <property type="entry name" value="HATPase_c"/>
    <property type="match status" value="1"/>
</dbReference>
<dbReference type="GO" id="GO:0016020">
    <property type="term" value="C:membrane"/>
    <property type="evidence" value="ECO:0007669"/>
    <property type="project" value="UniProtKB-SubCell"/>
</dbReference>
<accession>A0A921E204</accession>
<evidence type="ECO:0000256" key="5">
    <source>
        <dbReference type="ARBA" id="ARBA00023012"/>
    </source>
</evidence>
<evidence type="ECO:0000313" key="8">
    <source>
        <dbReference type="Proteomes" id="UP000742631"/>
    </source>
</evidence>
<feature type="domain" description="HAMP" evidence="6">
    <location>
        <begin position="176"/>
        <end position="228"/>
    </location>
</feature>
<dbReference type="GO" id="GO:0000155">
    <property type="term" value="F:phosphorelay sensor kinase activity"/>
    <property type="evidence" value="ECO:0007669"/>
    <property type="project" value="InterPro"/>
</dbReference>
<evidence type="ECO:0000256" key="2">
    <source>
        <dbReference type="ARBA" id="ARBA00022553"/>
    </source>
</evidence>
<keyword evidence="2" id="KW-0597">Phosphoprotein</keyword>
<name>A0A921E204_9HYPH</name>
<keyword evidence="3" id="KW-0808">Transferase</keyword>
<reference evidence="7" key="2">
    <citation type="submission" date="2021-09" db="EMBL/GenBank/DDBJ databases">
        <authorList>
            <person name="Gilroy R."/>
        </authorList>
    </citation>
    <scope>NUCLEOTIDE SEQUENCE</scope>
    <source>
        <strain evidence="7">316</strain>
    </source>
</reference>
<dbReference type="SUPFAM" id="SSF55874">
    <property type="entry name" value="ATPase domain of HSP90 chaperone/DNA topoisomerase II/histidine kinase"/>
    <property type="match status" value="1"/>
</dbReference>
<evidence type="ECO:0000256" key="4">
    <source>
        <dbReference type="ARBA" id="ARBA00022777"/>
    </source>
</evidence>
<proteinExistence type="predicted"/>
<keyword evidence="4 7" id="KW-0418">Kinase</keyword>
<organism evidence="7 8">
    <name type="scientific">Methylorubrum populi</name>
    <dbReference type="NCBI Taxonomy" id="223967"/>
    <lineage>
        <taxon>Bacteria</taxon>
        <taxon>Pseudomonadati</taxon>
        <taxon>Pseudomonadota</taxon>
        <taxon>Alphaproteobacteria</taxon>
        <taxon>Hyphomicrobiales</taxon>
        <taxon>Methylobacteriaceae</taxon>
        <taxon>Methylorubrum</taxon>
    </lineage>
</organism>
<dbReference type="PANTHER" id="PTHR24421">
    <property type="entry name" value="NITRATE/NITRITE SENSOR PROTEIN NARX-RELATED"/>
    <property type="match status" value="1"/>
</dbReference>
<dbReference type="InterPro" id="IPR011712">
    <property type="entry name" value="Sig_transdc_His_kin_sub3_dim/P"/>
</dbReference>
<dbReference type="AlphaFoldDB" id="A0A921E204"/>
<dbReference type="InterPro" id="IPR050482">
    <property type="entry name" value="Sensor_HK_TwoCompSys"/>
</dbReference>
<dbReference type="GO" id="GO:0046983">
    <property type="term" value="F:protein dimerization activity"/>
    <property type="evidence" value="ECO:0007669"/>
    <property type="project" value="InterPro"/>
</dbReference>
<dbReference type="EMBL" id="DYYG01000033">
    <property type="protein sequence ID" value="HJE23984.1"/>
    <property type="molecule type" value="Genomic_DNA"/>
</dbReference>
<dbReference type="PANTHER" id="PTHR24421:SF58">
    <property type="entry name" value="SIGNAL TRANSDUCTION HISTIDINE-PROTEIN KINASE_PHOSPHATASE UHPB"/>
    <property type="match status" value="1"/>
</dbReference>
<protein>
    <submittedName>
        <fullName evidence="7">Histidine kinase</fullName>
    </submittedName>
</protein>
<dbReference type="SMART" id="SM00387">
    <property type="entry name" value="HATPase_c"/>
    <property type="match status" value="1"/>
</dbReference>
<evidence type="ECO:0000256" key="3">
    <source>
        <dbReference type="ARBA" id="ARBA00022679"/>
    </source>
</evidence>
<dbReference type="InterPro" id="IPR003660">
    <property type="entry name" value="HAMP_dom"/>
</dbReference>
<dbReference type="Gene3D" id="3.30.565.10">
    <property type="entry name" value="Histidine kinase-like ATPase, C-terminal domain"/>
    <property type="match status" value="1"/>
</dbReference>
<dbReference type="InterPro" id="IPR036890">
    <property type="entry name" value="HATPase_C_sf"/>
</dbReference>
<comment type="subcellular location">
    <subcellularLocation>
        <location evidence="1">Membrane</location>
    </subcellularLocation>
</comment>
<evidence type="ECO:0000256" key="1">
    <source>
        <dbReference type="ARBA" id="ARBA00004370"/>
    </source>
</evidence>
<keyword evidence="5" id="KW-0902">Two-component regulatory system</keyword>
<dbReference type="Proteomes" id="UP000742631">
    <property type="component" value="Unassembled WGS sequence"/>
</dbReference>
<gene>
    <name evidence="7" type="ORF">K8W01_10030</name>
</gene>